<feature type="transmembrane region" description="Helical" evidence="5">
    <location>
        <begin position="252"/>
        <end position="274"/>
    </location>
</feature>
<evidence type="ECO:0000256" key="4">
    <source>
        <dbReference type="ARBA" id="ARBA00023136"/>
    </source>
</evidence>
<feature type="transmembrane region" description="Helical" evidence="5">
    <location>
        <begin position="295"/>
        <end position="315"/>
    </location>
</feature>
<accession>A6DP70</accession>
<evidence type="ECO:0000256" key="3">
    <source>
        <dbReference type="ARBA" id="ARBA00022989"/>
    </source>
</evidence>
<dbReference type="AlphaFoldDB" id="A6DP70"/>
<keyword evidence="7" id="KW-1185">Reference proteome</keyword>
<gene>
    <name evidence="6" type="ORF">LNTAR_02302</name>
</gene>
<organism evidence="6 7">
    <name type="scientific">Lentisphaera araneosa HTCC2155</name>
    <dbReference type="NCBI Taxonomy" id="313628"/>
    <lineage>
        <taxon>Bacteria</taxon>
        <taxon>Pseudomonadati</taxon>
        <taxon>Lentisphaerota</taxon>
        <taxon>Lentisphaeria</taxon>
        <taxon>Lentisphaerales</taxon>
        <taxon>Lentisphaeraceae</taxon>
        <taxon>Lentisphaera</taxon>
    </lineage>
</organism>
<feature type="transmembrane region" description="Helical" evidence="5">
    <location>
        <begin position="104"/>
        <end position="127"/>
    </location>
</feature>
<comment type="caution">
    <text evidence="6">The sequence shown here is derived from an EMBL/GenBank/DDBJ whole genome shotgun (WGS) entry which is preliminary data.</text>
</comment>
<evidence type="ECO:0008006" key="8">
    <source>
        <dbReference type="Google" id="ProtNLM"/>
    </source>
</evidence>
<evidence type="ECO:0000256" key="2">
    <source>
        <dbReference type="ARBA" id="ARBA00022692"/>
    </source>
</evidence>
<feature type="transmembrane region" description="Helical" evidence="5">
    <location>
        <begin position="493"/>
        <end position="515"/>
    </location>
</feature>
<dbReference type="InterPro" id="IPR001046">
    <property type="entry name" value="NRAMP_fam"/>
</dbReference>
<feature type="transmembrane region" description="Helical" evidence="5">
    <location>
        <begin position="147"/>
        <end position="165"/>
    </location>
</feature>
<feature type="transmembrane region" description="Helical" evidence="5">
    <location>
        <begin position="527"/>
        <end position="546"/>
    </location>
</feature>
<dbReference type="eggNOG" id="COG1914">
    <property type="taxonomic scope" value="Bacteria"/>
</dbReference>
<evidence type="ECO:0000313" key="6">
    <source>
        <dbReference type="EMBL" id="EDM26602.1"/>
    </source>
</evidence>
<feature type="transmembrane region" description="Helical" evidence="5">
    <location>
        <begin position="390"/>
        <end position="415"/>
    </location>
</feature>
<feature type="transmembrane region" description="Helical" evidence="5">
    <location>
        <begin position="35"/>
        <end position="56"/>
    </location>
</feature>
<protein>
    <recommendedName>
        <fullName evidence="8">Natural resistance-associated macrophage protein</fullName>
    </recommendedName>
</protein>
<feature type="transmembrane region" description="Helical" evidence="5">
    <location>
        <begin position="62"/>
        <end position="84"/>
    </location>
</feature>
<proteinExistence type="predicted"/>
<dbReference type="GO" id="GO:0046873">
    <property type="term" value="F:metal ion transmembrane transporter activity"/>
    <property type="evidence" value="ECO:0007669"/>
    <property type="project" value="InterPro"/>
</dbReference>
<keyword evidence="2 5" id="KW-0812">Transmembrane</keyword>
<feature type="transmembrane region" description="Helical" evidence="5">
    <location>
        <begin position="177"/>
        <end position="198"/>
    </location>
</feature>
<evidence type="ECO:0000256" key="5">
    <source>
        <dbReference type="SAM" id="Phobius"/>
    </source>
</evidence>
<feature type="transmembrane region" description="Helical" evidence="5">
    <location>
        <begin position="427"/>
        <end position="445"/>
    </location>
</feature>
<dbReference type="Pfam" id="PF01566">
    <property type="entry name" value="Nramp"/>
    <property type="match status" value="1"/>
</dbReference>
<feature type="transmembrane region" description="Helical" evidence="5">
    <location>
        <begin position="451"/>
        <end position="473"/>
    </location>
</feature>
<dbReference type="RefSeq" id="WP_007279653.1">
    <property type="nucleotide sequence ID" value="NZ_ABCK01000015.1"/>
</dbReference>
<sequence>MSDKINTEVQMLDEAHAAGKGATLKTYMKLSGPGWLQSAITLGGGSLASALFLGVIGGVEFLWVQLIAMAMGVIMLSAISYITLSTEKSPFKAMKENINPVLAWGWLLASLMANMIWVLPQYSLAYSAMTQNLFPSIPNPDSTGTKLLITAVIFAFSAFITMCYGKQGKGMKIYENVLKLIVAAIVLCFMIVAGKLIAAGNIGFGEILKGFIPNIKKLFEPASEIQLVIDQIADPAAREFWTQNVVKTQRDIMVSAAATAVGINMTFLLPFSMLNKGWGKKHRGLAIFDLSTGMVIPYVLATSCVAIAAAVTFHAKPFEGLTENKAGLVQLVEGHKQAPKVQAILEKRNAGVEATIDNDEVLLASMLVKRDTKEFPKALEVAVGPKMAHIIFGFGVLAMALSTISMLMLICGFVVCEMFNLEHGGSAHRKGTFLATTGVLWPFIWGSGSGTYLAIVTSTFGYILLPVAFLAFFMMMNSKKVLGENIPKGKNRVIWNSLTGISLLITGVAAGHTAWHKKMNIGGDDVAFGKYFLIFFIILVVAGQFYTMSKHRKEAAIEGTPASE</sequence>
<dbReference type="GO" id="GO:0016020">
    <property type="term" value="C:membrane"/>
    <property type="evidence" value="ECO:0007669"/>
    <property type="project" value="UniProtKB-SubCell"/>
</dbReference>
<comment type="subcellular location">
    <subcellularLocation>
        <location evidence="1">Membrane</location>
        <topology evidence="1">Multi-pass membrane protein</topology>
    </subcellularLocation>
</comment>
<evidence type="ECO:0000256" key="1">
    <source>
        <dbReference type="ARBA" id="ARBA00004141"/>
    </source>
</evidence>
<dbReference type="EMBL" id="ABCK01000015">
    <property type="protein sequence ID" value="EDM26602.1"/>
    <property type="molecule type" value="Genomic_DNA"/>
</dbReference>
<reference evidence="6 7" key="1">
    <citation type="journal article" date="2010" name="J. Bacteriol.">
        <title>Genome sequence of Lentisphaera araneosa HTCC2155T, the type species of the order Lentisphaerales in the phylum Lentisphaerae.</title>
        <authorList>
            <person name="Thrash J.C."/>
            <person name="Cho J.C."/>
            <person name="Vergin K.L."/>
            <person name="Morris R.M."/>
            <person name="Giovannoni S.J."/>
        </authorList>
    </citation>
    <scope>NUCLEOTIDE SEQUENCE [LARGE SCALE GENOMIC DNA]</scope>
    <source>
        <strain evidence="6 7">HTCC2155</strain>
    </source>
</reference>
<name>A6DP70_9BACT</name>
<dbReference type="Proteomes" id="UP000004947">
    <property type="component" value="Unassembled WGS sequence"/>
</dbReference>
<dbReference type="OrthoDB" id="9787548at2"/>
<keyword evidence="4 5" id="KW-0472">Membrane</keyword>
<evidence type="ECO:0000313" key="7">
    <source>
        <dbReference type="Proteomes" id="UP000004947"/>
    </source>
</evidence>
<keyword evidence="3 5" id="KW-1133">Transmembrane helix</keyword>
<dbReference type="STRING" id="313628.LNTAR_02302"/>